<dbReference type="GO" id="GO:0004497">
    <property type="term" value="F:monooxygenase activity"/>
    <property type="evidence" value="ECO:0007669"/>
    <property type="project" value="UniProtKB-KW"/>
</dbReference>
<proteinExistence type="inferred from homology"/>
<dbReference type="InterPro" id="IPR036396">
    <property type="entry name" value="Cyt_P450_sf"/>
</dbReference>
<dbReference type="GO" id="GO:0020037">
    <property type="term" value="F:heme binding"/>
    <property type="evidence" value="ECO:0007669"/>
    <property type="project" value="InterPro"/>
</dbReference>
<evidence type="ECO:0000256" key="2">
    <source>
        <dbReference type="ARBA" id="ARBA00022617"/>
    </source>
</evidence>
<comment type="caution">
    <text evidence="8">The sequence shown here is derived from an EMBL/GenBank/DDBJ whole genome shotgun (WGS) entry which is preliminary data.</text>
</comment>
<reference evidence="8" key="1">
    <citation type="submission" date="2020-12" db="EMBL/GenBank/DDBJ databases">
        <title>Bacterial taxonomy.</title>
        <authorList>
            <person name="Pan X."/>
        </authorList>
    </citation>
    <scope>NUCLEOTIDE SEQUENCE</scope>
    <source>
        <strain evidence="8">B2012</strain>
    </source>
</reference>
<dbReference type="PRINTS" id="PR00463">
    <property type="entry name" value="EP450I"/>
</dbReference>
<dbReference type="AlphaFoldDB" id="A0A934ME95"/>
<protein>
    <submittedName>
        <fullName evidence="8">Cytochrome P450</fullName>
    </submittedName>
</protein>
<name>A0A934ME95_9HYPH</name>
<dbReference type="GO" id="GO:0005506">
    <property type="term" value="F:iron ion binding"/>
    <property type="evidence" value="ECO:0007669"/>
    <property type="project" value="InterPro"/>
</dbReference>
<evidence type="ECO:0000313" key="9">
    <source>
        <dbReference type="Proteomes" id="UP000609531"/>
    </source>
</evidence>
<feature type="binding site" description="axial binding residue" evidence="7">
    <location>
        <position position="414"/>
    </location>
    <ligand>
        <name>heme</name>
        <dbReference type="ChEBI" id="CHEBI:30413"/>
    </ligand>
    <ligandPart>
        <name>Fe</name>
        <dbReference type="ChEBI" id="CHEBI:18248"/>
    </ligandPart>
</feature>
<keyword evidence="5 7" id="KW-0408">Iron</keyword>
<dbReference type="PANTHER" id="PTHR24291:SF50">
    <property type="entry name" value="BIFUNCTIONAL ALBAFLAVENONE MONOOXYGENASE_TERPENE SYNTHASE"/>
    <property type="match status" value="1"/>
</dbReference>
<keyword evidence="9" id="KW-1185">Reference proteome</keyword>
<keyword evidence="4" id="KW-0560">Oxidoreductase</keyword>
<dbReference type="PANTHER" id="PTHR24291">
    <property type="entry name" value="CYTOCHROME P450 FAMILY 4"/>
    <property type="match status" value="1"/>
</dbReference>
<sequence length="472" mass="52627">MNLSPEVIADHRLADSFVPPSPIRHKTRVSLWTLFRLYRQNLLAIFMERDYATRRMRKKVGLRTIHFSNHPDGVRETLHRQAATFEKKTSQQRQALAPLLGDGLFVSDGATWAERRAIVAPIVHGRRIATFAPVMRETAIEWCGDWRKAGDGATLDILFEMGELTAEIISRTIFGRRLGREFTREIIAGFAAYQRNVDQTDLLSLMNAPDWVPRLQGVSTRRARHRVHRVIDDIVDRFARGEGDPNAVISQLFAARDSSGAPLTKAAIRNEAIVIFMAGHETTANTLAWAIYLVSQSPRVEARLAAELEAVLGGRHPELADVADLTFTRAIIEETLRLYPPVPLLGRTATGPGTLNGNAVAKGDILVVAPWLLHRNRDLWALPDHFVPERFDPAIAARPDKHAYIPFASGPRVCPGLTFAITEATLCLATLLQAFKVTLEEGHNVEVSCRLTLRPGDRLPMVVRRRKGGEPS</sequence>
<evidence type="ECO:0000256" key="1">
    <source>
        <dbReference type="ARBA" id="ARBA00010617"/>
    </source>
</evidence>
<dbReference type="GO" id="GO:0016705">
    <property type="term" value="F:oxidoreductase activity, acting on paired donors, with incorporation or reduction of molecular oxygen"/>
    <property type="evidence" value="ECO:0007669"/>
    <property type="project" value="InterPro"/>
</dbReference>
<organism evidence="8 9">
    <name type="scientific">Acuticoccus mangrovi</name>
    <dbReference type="NCBI Taxonomy" id="2796142"/>
    <lineage>
        <taxon>Bacteria</taxon>
        <taxon>Pseudomonadati</taxon>
        <taxon>Pseudomonadota</taxon>
        <taxon>Alphaproteobacteria</taxon>
        <taxon>Hyphomicrobiales</taxon>
        <taxon>Amorphaceae</taxon>
        <taxon>Acuticoccus</taxon>
    </lineage>
</organism>
<evidence type="ECO:0000256" key="6">
    <source>
        <dbReference type="ARBA" id="ARBA00023033"/>
    </source>
</evidence>
<dbReference type="Proteomes" id="UP000609531">
    <property type="component" value="Unassembled WGS sequence"/>
</dbReference>
<dbReference type="EMBL" id="JAEKJA010000013">
    <property type="protein sequence ID" value="MBJ3777252.1"/>
    <property type="molecule type" value="Genomic_DNA"/>
</dbReference>
<evidence type="ECO:0000256" key="5">
    <source>
        <dbReference type="ARBA" id="ARBA00023004"/>
    </source>
</evidence>
<dbReference type="RefSeq" id="WP_198883149.1">
    <property type="nucleotide sequence ID" value="NZ_JAEKJA010000013.1"/>
</dbReference>
<evidence type="ECO:0000256" key="7">
    <source>
        <dbReference type="PIRSR" id="PIRSR602401-1"/>
    </source>
</evidence>
<evidence type="ECO:0000256" key="3">
    <source>
        <dbReference type="ARBA" id="ARBA00022723"/>
    </source>
</evidence>
<dbReference type="InterPro" id="IPR050196">
    <property type="entry name" value="Cytochrome_P450_Monoox"/>
</dbReference>
<keyword evidence="6" id="KW-0503">Monooxygenase</keyword>
<evidence type="ECO:0000313" key="8">
    <source>
        <dbReference type="EMBL" id="MBJ3777252.1"/>
    </source>
</evidence>
<gene>
    <name evidence="8" type="ORF">JCR33_16210</name>
</gene>
<keyword evidence="3 7" id="KW-0479">Metal-binding</keyword>
<dbReference type="Gene3D" id="1.10.630.10">
    <property type="entry name" value="Cytochrome P450"/>
    <property type="match status" value="1"/>
</dbReference>
<dbReference type="InterPro" id="IPR001128">
    <property type="entry name" value="Cyt_P450"/>
</dbReference>
<dbReference type="SUPFAM" id="SSF48264">
    <property type="entry name" value="Cytochrome P450"/>
    <property type="match status" value="1"/>
</dbReference>
<comment type="cofactor">
    <cofactor evidence="7">
        <name>heme</name>
        <dbReference type="ChEBI" id="CHEBI:30413"/>
    </cofactor>
</comment>
<evidence type="ECO:0000256" key="4">
    <source>
        <dbReference type="ARBA" id="ARBA00023002"/>
    </source>
</evidence>
<dbReference type="InterPro" id="IPR002401">
    <property type="entry name" value="Cyt_P450_E_grp-I"/>
</dbReference>
<keyword evidence="2 7" id="KW-0349">Heme</keyword>
<dbReference type="PRINTS" id="PR00385">
    <property type="entry name" value="P450"/>
</dbReference>
<comment type="similarity">
    <text evidence="1">Belongs to the cytochrome P450 family.</text>
</comment>
<accession>A0A934ME95</accession>
<dbReference type="Pfam" id="PF00067">
    <property type="entry name" value="p450"/>
    <property type="match status" value="1"/>
</dbReference>